<name>A0A4Y7TRZ3_COPMI</name>
<evidence type="ECO:0000313" key="2">
    <source>
        <dbReference type="EMBL" id="TEB36342.1"/>
    </source>
</evidence>
<comment type="caution">
    <text evidence="2">The sequence shown here is derived from an EMBL/GenBank/DDBJ whole genome shotgun (WGS) entry which is preliminary data.</text>
</comment>
<gene>
    <name evidence="2" type="ORF">FA13DRAFT_1727932</name>
</gene>
<evidence type="ECO:0000313" key="3">
    <source>
        <dbReference type="Proteomes" id="UP000298030"/>
    </source>
</evidence>
<sequence length="173" mass="18698">MSYTPYTPPTTTGVPPPPTSTTYPYGAYQGAYAGAYSYQANPYHTGVTSYAWPYPYAGYIPPHPQTPQVSRAPAQTTAAAAPTVTPAPVTSTAATATAPTVTPAPPQRSTTFTTYNPSVYVRDNTQTATSSTYTGSKSKRQSNMRGLFTKECQDLLRYTFELRPRAKLWGNGF</sequence>
<dbReference type="EMBL" id="QPFP01000006">
    <property type="protein sequence ID" value="TEB36342.1"/>
    <property type="molecule type" value="Genomic_DNA"/>
</dbReference>
<dbReference type="STRING" id="71717.A0A4Y7TRZ3"/>
<keyword evidence="3" id="KW-1185">Reference proteome</keyword>
<proteinExistence type="predicted"/>
<accession>A0A4Y7TRZ3</accession>
<evidence type="ECO:0000256" key="1">
    <source>
        <dbReference type="SAM" id="MobiDB-lite"/>
    </source>
</evidence>
<feature type="compositionally biased region" description="Low complexity" evidence="1">
    <location>
        <begin position="72"/>
        <end position="101"/>
    </location>
</feature>
<feature type="region of interest" description="Disordered" evidence="1">
    <location>
        <begin position="66"/>
        <end position="114"/>
    </location>
</feature>
<dbReference type="AlphaFoldDB" id="A0A4Y7TRZ3"/>
<reference evidence="2 3" key="1">
    <citation type="journal article" date="2019" name="Nat. Ecol. Evol.">
        <title>Megaphylogeny resolves global patterns of mushroom evolution.</title>
        <authorList>
            <person name="Varga T."/>
            <person name="Krizsan K."/>
            <person name="Foldi C."/>
            <person name="Dima B."/>
            <person name="Sanchez-Garcia M."/>
            <person name="Sanchez-Ramirez S."/>
            <person name="Szollosi G.J."/>
            <person name="Szarkandi J.G."/>
            <person name="Papp V."/>
            <person name="Albert L."/>
            <person name="Andreopoulos W."/>
            <person name="Angelini C."/>
            <person name="Antonin V."/>
            <person name="Barry K.W."/>
            <person name="Bougher N.L."/>
            <person name="Buchanan P."/>
            <person name="Buyck B."/>
            <person name="Bense V."/>
            <person name="Catcheside P."/>
            <person name="Chovatia M."/>
            <person name="Cooper J."/>
            <person name="Damon W."/>
            <person name="Desjardin D."/>
            <person name="Finy P."/>
            <person name="Geml J."/>
            <person name="Haridas S."/>
            <person name="Hughes K."/>
            <person name="Justo A."/>
            <person name="Karasinski D."/>
            <person name="Kautmanova I."/>
            <person name="Kiss B."/>
            <person name="Kocsube S."/>
            <person name="Kotiranta H."/>
            <person name="LaButti K.M."/>
            <person name="Lechner B.E."/>
            <person name="Liimatainen K."/>
            <person name="Lipzen A."/>
            <person name="Lukacs Z."/>
            <person name="Mihaltcheva S."/>
            <person name="Morgado L.N."/>
            <person name="Niskanen T."/>
            <person name="Noordeloos M.E."/>
            <person name="Ohm R.A."/>
            <person name="Ortiz-Santana B."/>
            <person name="Ovrebo C."/>
            <person name="Racz N."/>
            <person name="Riley R."/>
            <person name="Savchenko A."/>
            <person name="Shiryaev A."/>
            <person name="Soop K."/>
            <person name="Spirin V."/>
            <person name="Szebenyi C."/>
            <person name="Tomsovsky M."/>
            <person name="Tulloss R.E."/>
            <person name="Uehling J."/>
            <person name="Grigoriev I.V."/>
            <person name="Vagvolgyi C."/>
            <person name="Papp T."/>
            <person name="Martin F.M."/>
            <person name="Miettinen O."/>
            <person name="Hibbett D.S."/>
            <person name="Nagy L.G."/>
        </authorList>
    </citation>
    <scope>NUCLEOTIDE SEQUENCE [LARGE SCALE GENOMIC DNA]</scope>
    <source>
        <strain evidence="2 3">FP101781</strain>
    </source>
</reference>
<dbReference type="Proteomes" id="UP000298030">
    <property type="component" value="Unassembled WGS sequence"/>
</dbReference>
<protein>
    <submittedName>
        <fullName evidence="2">Uncharacterized protein</fullName>
    </submittedName>
</protein>
<organism evidence="2 3">
    <name type="scientific">Coprinellus micaceus</name>
    <name type="common">Glistening ink-cap mushroom</name>
    <name type="synonym">Coprinus micaceus</name>
    <dbReference type="NCBI Taxonomy" id="71717"/>
    <lineage>
        <taxon>Eukaryota</taxon>
        <taxon>Fungi</taxon>
        <taxon>Dikarya</taxon>
        <taxon>Basidiomycota</taxon>
        <taxon>Agaricomycotina</taxon>
        <taxon>Agaricomycetes</taxon>
        <taxon>Agaricomycetidae</taxon>
        <taxon>Agaricales</taxon>
        <taxon>Agaricineae</taxon>
        <taxon>Psathyrellaceae</taxon>
        <taxon>Coprinellus</taxon>
    </lineage>
</organism>